<name>A0A9P5YNZ0_9AGAR</name>
<comment type="caution">
    <text evidence="1">The sequence shown here is derived from an EMBL/GenBank/DDBJ whole genome shotgun (WGS) entry which is preliminary data.</text>
</comment>
<gene>
    <name evidence="1" type="ORF">BDN70DRAFT_818695</name>
</gene>
<dbReference type="EMBL" id="MU155537">
    <property type="protein sequence ID" value="KAF9472423.1"/>
    <property type="molecule type" value="Genomic_DNA"/>
</dbReference>
<protein>
    <submittedName>
        <fullName evidence="1">Uncharacterized protein</fullName>
    </submittedName>
</protein>
<dbReference type="OrthoDB" id="2745898at2759"/>
<dbReference type="Proteomes" id="UP000807469">
    <property type="component" value="Unassembled WGS sequence"/>
</dbReference>
<feature type="non-terminal residue" evidence="1">
    <location>
        <position position="193"/>
    </location>
</feature>
<organism evidence="1 2">
    <name type="scientific">Pholiota conissans</name>
    <dbReference type="NCBI Taxonomy" id="109636"/>
    <lineage>
        <taxon>Eukaryota</taxon>
        <taxon>Fungi</taxon>
        <taxon>Dikarya</taxon>
        <taxon>Basidiomycota</taxon>
        <taxon>Agaricomycotina</taxon>
        <taxon>Agaricomycetes</taxon>
        <taxon>Agaricomycetidae</taxon>
        <taxon>Agaricales</taxon>
        <taxon>Agaricineae</taxon>
        <taxon>Strophariaceae</taxon>
        <taxon>Pholiota</taxon>
    </lineage>
</organism>
<proteinExistence type="predicted"/>
<accession>A0A9P5YNZ0</accession>
<evidence type="ECO:0000313" key="1">
    <source>
        <dbReference type="EMBL" id="KAF9472423.1"/>
    </source>
</evidence>
<evidence type="ECO:0000313" key="2">
    <source>
        <dbReference type="Proteomes" id="UP000807469"/>
    </source>
</evidence>
<keyword evidence="2" id="KW-1185">Reference proteome</keyword>
<dbReference type="AlphaFoldDB" id="A0A9P5YNZ0"/>
<sequence>MTVSVHFLQAPTRVPWEPTLDKDKGFVLRSLSVPQDIIDLIADTLGGAGHVEELKACSLVHSAFLHPCRKHIFATVYLMPIGPPSDVKGTAVLGGRLFRVLQQSPHIASYVRSLSIHADTAPDLDWMLKSQEMSSILDILTNRNLRTFEFQTGAYSLWEFVAPSIRTSLTSLIASRQLEHLTLRGLINLPTSL</sequence>
<reference evidence="1" key="1">
    <citation type="submission" date="2020-11" db="EMBL/GenBank/DDBJ databases">
        <authorList>
            <consortium name="DOE Joint Genome Institute"/>
            <person name="Ahrendt S."/>
            <person name="Riley R."/>
            <person name="Andreopoulos W."/>
            <person name="Labutti K."/>
            <person name="Pangilinan J."/>
            <person name="Ruiz-Duenas F.J."/>
            <person name="Barrasa J.M."/>
            <person name="Sanchez-Garcia M."/>
            <person name="Camarero S."/>
            <person name="Miyauchi S."/>
            <person name="Serrano A."/>
            <person name="Linde D."/>
            <person name="Babiker R."/>
            <person name="Drula E."/>
            <person name="Ayuso-Fernandez I."/>
            <person name="Pacheco R."/>
            <person name="Padilla G."/>
            <person name="Ferreira P."/>
            <person name="Barriuso J."/>
            <person name="Kellner H."/>
            <person name="Castanera R."/>
            <person name="Alfaro M."/>
            <person name="Ramirez L."/>
            <person name="Pisabarro A.G."/>
            <person name="Kuo A."/>
            <person name="Tritt A."/>
            <person name="Lipzen A."/>
            <person name="He G."/>
            <person name="Yan M."/>
            <person name="Ng V."/>
            <person name="Cullen D."/>
            <person name="Martin F."/>
            <person name="Rosso M.-N."/>
            <person name="Henrissat B."/>
            <person name="Hibbett D."/>
            <person name="Martinez A.T."/>
            <person name="Grigoriev I.V."/>
        </authorList>
    </citation>
    <scope>NUCLEOTIDE SEQUENCE</scope>
    <source>
        <strain evidence="1">CIRM-BRFM 674</strain>
    </source>
</reference>